<keyword evidence="2" id="KW-0539">Nucleus</keyword>
<feature type="region of interest" description="Disordered" evidence="3">
    <location>
        <begin position="80"/>
        <end position="110"/>
    </location>
</feature>
<keyword evidence="6" id="KW-1185">Reference proteome</keyword>
<feature type="domain" description="Transcription factor CBF/NF-Y/archaeal histone" evidence="4">
    <location>
        <begin position="24"/>
        <end position="89"/>
    </location>
</feature>
<evidence type="ECO:0000256" key="1">
    <source>
        <dbReference type="ARBA" id="ARBA00004123"/>
    </source>
</evidence>
<dbReference type="InterPro" id="IPR003958">
    <property type="entry name" value="CBFA_NFYB_domain"/>
</dbReference>
<organism evidence="5 6">
    <name type="scientific">Lolium multiflorum</name>
    <name type="common">Italian ryegrass</name>
    <name type="synonym">Lolium perenne subsp. multiflorum</name>
    <dbReference type="NCBI Taxonomy" id="4521"/>
    <lineage>
        <taxon>Eukaryota</taxon>
        <taxon>Viridiplantae</taxon>
        <taxon>Streptophyta</taxon>
        <taxon>Embryophyta</taxon>
        <taxon>Tracheophyta</taxon>
        <taxon>Spermatophyta</taxon>
        <taxon>Magnoliopsida</taxon>
        <taxon>Liliopsida</taxon>
        <taxon>Poales</taxon>
        <taxon>Poaceae</taxon>
        <taxon>BOP clade</taxon>
        <taxon>Pooideae</taxon>
        <taxon>Poodae</taxon>
        <taxon>Poeae</taxon>
        <taxon>Poeae Chloroplast Group 2 (Poeae type)</taxon>
        <taxon>Loliodinae</taxon>
        <taxon>Loliinae</taxon>
        <taxon>Lolium</taxon>
    </lineage>
</organism>
<dbReference type="InterPro" id="IPR050568">
    <property type="entry name" value="Transcr_DNA_Rep_Reg"/>
</dbReference>
<evidence type="ECO:0000313" key="5">
    <source>
        <dbReference type="EMBL" id="KAK1686730.1"/>
    </source>
</evidence>
<dbReference type="InterPro" id="IPR009072">
    <property type="entry name" value="Histone-fold"/>
</dbReference>
<comment type="caution">
    <text evidence="5">The sequence shown here is derived from an EMBL/GenBank/DDBJ whole genome shotgun (WGS) entry which is preliminary data.</text>
</comment>
<evidence type="ECO:0000313" key="6">
    <source>
        <dbReference type="Proteomes" id="UP001231189"/>
    </source>
</evidence>
<dbReference type="EMBL" id="JAUUTY010000002">
    <property type="protein sequence ID" value="KAK1686730.1"/>
    <property type="molecule type" value="Genomic_DNA"/>
</dbReference>
<accession>A0AAD8WZR5</accession>
<evidence type="ECO:0000256" key="2">
    <source>
        <dbReference type="ARBA" id="ARBA00023242"/>
    </source>
</evidence>
<dbReference type="PANTHER" id="PTHR10252">
    <property type="entry name" value="HISTONE-LIKE TRANSCRIPTION FACTOR CCAAT-RELATED"/>
    <property type="match status" value="1"/>
</dbReference>
<dbReference type="Gene3D" id="1.10.20.10">
    <property type="entry name" value="Histone, subunit A"/>
    <property type="match status" value="1"/>
</dbReference>
<dbReference type="GO" id="GO:0000981">
    <property type="term" value="F:DNA-binding transcription factor activity, RNA polymerase II-specific"/>
    <property type="evidence" value="ECO:0007669"/>
    <property type="project" value="TreeGrafter"/>
</dbReference>
<dbReference type="GO" id="GO:0000978">
    <property type="term" value="F:RNA polymerase II cis-regulatory region sequence-specific DNA binding"/>
    <property type="evidence" value="ECO:0007669"/>
    <property type="project" value="TreeGrafter"/>
</dbReference>
<feature type="compositionally biased region" description="Basic residues" evidence="3">
    <location>
        <begin position="84"/>
        <end position="93"/>
    </location>
</feature>
<protein>
    <recommendedName>
        <fullName evidence="4">Transcription factor CBF/NF-Y/archaeal histone domain-containing protein</fullName>
    </recommendedName>
</protein>
<sequence length="145" mass="15356">MRLARPYSGVFRGGATARTGPHALPLARIKKIMKRSAGDGSGGDGTGARMISGEAPVVFSRACELFVAELTRAAWAATLDGKRRTVHRERTSRKPSGTPTSSTSSSTSSRTMLAMNTVVMVLSVLGPAKAKAERRRVTMATACFD</sequence>
<name>A0AAD8WZR5_LOLMU</name>
<dbReference type="Proteomes" id="UP001231189">
    <property type="component" value="Unassembled WGS sequence"/>
</dbReference>
<feature type="compositionally biased region" description="Low complexity" evidence="3">
    <location>
        <begin position="94"/>
        <end position="110"/>
    </location>
</feature>
<dbReference type="SUPFAM" id="SSF47113">
    <property type="entry name" value="Histone-fold"/>
    <property type="match status" value="1"/>
</dbReference>
<proteinExistence type="predicted"/>
<dbReference type="GO" id="GO:0005634">
    <property type="term" value="C:nucleus"/>
    <property type="evidence" value="ECO:0007669"/>
    <property type="project" value="UniProtKB-SubCell"/>
</dbReference>
<dbReference type="PANTHER" id="PTHR10252:SF41">
    <property type="entry name" value="HAP5 SUBUNIT OF HAP COMPLEX"/>
    <property type="match status" value="1"/>
</dbReference>
<dbReference type="AlphaFoldDB" id="A0AAD8WZR5"/>
<evidence type="ECO:0000259" key="4">
    <source>
        <dbReference type="Pfam" id="PF00808"/>
    </source>
</evidence>
<dbReference type="GO" id="GO:0046982">
    <property type="term" value="F:protein heterodimerization activity"/>
    <property type="evidence" value="ECO:0007669"/>
    <property type="project" value="InterPro"/>
</dbReference>
<comment type="subcellular location">
    <subcellularLocation>
        <location evidence="1">Nucleus</location>
    </subcellularLocation>
</comment>
<dbReference type="Pfam" id="PF00808">
    <property type="entry name" value="CBFD_NFYB_HMF"/>
    <property type="match status" value="1"/>
</dbReference>
<reference evidence="5" key="1">
    <citation type="submission" date="2023-07" db="EMBL/GenBank/DDBJ databases">
        <title>A chromosome-level genome assembly of Lolium multiflorum.</title>
        <authorList>
            <person name="Chen Y."/>
            <person name="Copetti D."/>
            <person name="Kolliker R."/>
            <person name="Studer B."/>
        </authorList>
    </citation>
    <scope>NUCLEOTIDE SEQUENCE</scope>
    <source>
        <strain evidence="5">02402/16</strain>
        <tissue evidence="5">Leaf</tissue>
    </source>
</reference>
<gene>
    <name evidence="5" type="ORF">QYE76_047578</name>
</gene>
<evidence type="ECO:0000256" key="3">
    <source>
        <dbReference type="SAM" id="MobiDB-lite"/>
    </source>
</evidence>